<dbReference type="SUPFAM" id="SSF103506">
    <property type="entry name" value="Mitochondrial carrier"/>
    <property type="match status" value="1"/>
</dbReference>
<dbReference type="InterPro" id="IPR002067">
    <property type="entry name" value="MCP"/>
</dbReference>
<comment type="caution">
    <text evidence="12">The sequence shown here is derived from an EMBL/GenBank/DDBJ whole genome shotgun (WGS) entry which is preliminary data.</text>
</comment>
<reference evidence="12" key="1">
    <citation type="submission" date="2023-07" db="EMBL/GenBank/DDBJ databases">
        <title>Chromosome-level genome assembly of Artemia franciscana.</title>
        <authorList>
            <person name="Jo E."/>
        </authorList>
    </citation>
    <scope>NUCLEOTIDE SEQUENCE</scope>
    <source>
        <tissue evidence="12">Whole body</tissue>
    </source>
</reference>
<accession>A0AA88IJF2</accession>
<dbReference type="PANTHER" id="PTHR45667">
    <property type="entry name" value="S-ADENOSYLMETHIONINE MITOCHONDRIAL CARRIER PROTEIN"/>
    <property type="match status" value="1"/>
</dbReference>
<evidence type="ECO:0000256" key="9">
    <source>
        <dbReference type="ARBA" id="ARBA00023136"/>
    </source>
</evidence>
<keyword evidence="5" id="KW-0677">Repeat</keyword>
<evidence type="ECO:0000256" key="7">
    <source>
        <dbReference type="ARBA" id="ARBA00022989"/>
    </source>
</evidence>
<dbReference type="InterPro" id="IPR018108">
    <property type="entry name" value="MCP_transmembrane"/>
</dbReference>
<keyword evidence="4 10" id="KW-0812">Transmembrane</keyword>
<keyword evidence="7" id="KW-1133">Transmembrane helix</keyword>
<keyword evidence="3 11" id="KW-0813">Transport</keyword>
<dbReference type="GO" id="GO:0005743">
    <property type="term" value="C:mitochondrial inner membrane"/>
    <property type="evidence" value="ECO:0007669"/>
    <property type="project" value="UniProtKB-SubCell"/>
</dbReference>
<evidence type="ECO:0000313" key="13">
    <source>
        <dbReference type="Proteomes" id="UP001187531"/>
    </source>
</evidence>
<evidence type="ECO:0000256" key="2">
    <source>
        <dbReference type="ARBA" id="ARBA00006375"/>
    </source>
</evidence>
<evidence type="ECO:0000256" key="11">
    <source>
        <dbReference type="RuleBase" id="RU000488"/>
    </source>
</evidence>
<sequence>MDHLNSLFAGGLAGIAVDVVLFPLDTLKTRLQSPEGFAKSGGFKGIYSGIGPAFLGSAPGAGAFFCTYEGVKSAMSGNRFITTQAFSHMIAAAAGEVVACLVRVPVEVVKQRRQAYQHSSSLSIIRSTYYGEGAIGFYRGYLSTVVREIPFSLIQFPLWEYLKQQWGAKKGQLLDPWEAGICGALAGGTAAALTTPLDVAKTRIILAKKDSVMAKSNIASVLQYVYRSSGVKGLFSGMVPRVLWISIGGAIFLGVFEKAKQYFDCRSAGR</sequence>
<dbReference type="Proteomes" id="UP001187531">
    <property type="component" value="Unassembled WGS sequence"/>
</dbReference>
<keyword evidence="8" id="KW-0496">Mitochondrion</keyword>
<dbReference type="PROSITE" id="PS50920">
    <property type="entry name" value="SOLCAR"/>
    <property type="match status" value="3"/>
</dbReference>
<evidence type="ECO:0000256" key="4">
    <source>
        <dbReference type="ARBA" id="ARBA00022692"/>
    </source>
</evidence>
<gene>
    <name evidence="12" type="ORF">QYM36_001371</name>
</gene>
<name>A0AA88IJF2_ARTSF</name>
<keyword evidence="6" id="KW-0999">Mitochondrion inner membrane</keyword>
<dbReference type="PRINTS" id="PR00926">
    <property type="entry name" value="MITOCARRIER"/>
</dbReference>
<comment type="subcellular location">
    <subcellularLocation>
        <location evidence="1">Mitochondrion inner membrane</location>
        <topology evidence="1">Multi-pass membrane protein</topology>
    </subcellularLocation>
</comment>
<feature type="repeat" description="Solcar" evidence="10">
    <location>
        <begin position="174"/>
        <end position="262"/>
    </location>
</feature>
<proteinExistence type="inferred from homology"/>
<protein>
    <recommendedName>
        <fullName evidence="14">S-adenosylmethionine mitochondrial carrier protein</fullName>
    </recommendedName>
</protein>
<evidence type="ECO:0008006" key="14">
    <source>
        <dbReference type="Google" id="ProtNLM"/>
    </source>
</evidence>
<comment type="similarity">
    <text evidence="2 11">Belongs to the mitochondrial carrier (TC 2.A.29) family.</text>
</comment>
<organism evidence="12 13">
    <name type="scientific">Artemia franciscana</name>
    <name type="common">Brine shrimp</name>
    <name type="synonym">Artemia sanfranciscana</name>
    <dbReference type="NCBI Taxonomy" id="6661"/>
    <lineage>
        <taxon>Eukaryota</taxon>
        <taxon>Metazoa</taxon>
        <taxon>Ecdysozoa</taxon>
        <taxon>Arthropoda</taxon>
        <taxon>Crustacea</taxon>
        <taxon>Branchiopoda</taxon>
        <taxon>Anostraca</taxon>
        <taxon>Artemiidae</taxon>
        <taxon>Artemia</taxon>
    </lineage>
</organism>
<dbReference type="AlphaFoldDB" id="A0AA88IJF2"/>
<dbReference type="FunFam" id="1.50.40.10:FF:000018">
    <property type="entry name" value="S-adenosylmethionine mitochondrial carrier protein-like"/>
    <property type="match status" value="1"/>
</dbReference>
<evidence type="ECO:0000256" key="6">
    <source>
        <dbReference type="ARBA" id="ARBA00022792"/>
    </source>
</evidence>
<evidence type="ECO:0000256" key="8">
    <source>
        <dbReference type="ARBA" id="ARBA00023128"/>
    </source>
</evidence>
<dbReference type="InterPro" id="IPR023395">
    <property type="entry name" value="MCP_dom_sf"/>
</dbReference>
<dbReference type="Pfam" id="PF00153">
    <property type="entry name" value="Mito_carr"/>
    <property type="match status" value="3"/>
</dbReference>
<evidence type="ECO:0000313" key="12">
    <source>
        <dbReference type="EMBL" id="KAK2724876.1"/>
    </source>
</evidence>
<evidence type="ECO:0000256" key="3">
    <source>
        <dbReference type="ARBA" id="ARBA00022448"/>
    </source>
</evidence>
<feature type="repeat" description="Solcar" evidence="10">
    <location>
        <begin position="83"/>
        <end position="165"/>
    </location>
</feature>
<evidence type="ECO:0000256" key="5">
    <source>
        <dbReference type="ARBA" id="ARBA00022737"/>
    </source>
</evidence>
<keyword evidence="13" id="KW-1185">Reference proteome</keyword>
<feature type="repeat" description="Solcar" evidence="10">
    <location>
        <begin position="1"/>
        <end position="74"/>
    </location>
</feature>
<dbReference type="EMBL" id="JAVRJZ010000003">
    <property type="protein sequence ID" value="KAK2724876.1"/>
    <property type="molecule type" value="Genomic_DNA"/>
</dbReference>
<evidence type="ECO:0000256" key="1">
    <source>
        <dbReference type="ARBA" id="ARBA00004448"/>
    </source>
</evidence>
<evidence type="ECO:0000256" key="10">
    <source>
        <dbReference type="PROSITE-ProRule" id="PRU00282"/>
    </source>
</evidence>
<dbReference type="Gene3D" id="1.50.40.10">
    <property type="entry name" value="Mitochondrial carrier domain"/>
    <property type="match status" value="1"/>
</dbReference>
<dbReference type="GO" id="GO:0055085">
    <property type="term" value="P:transmembrane transport"/>
    <property type="evidence" value="ECO:0007669"/>
    <property type="project" value="InterPro"/>
</dbReference>
<keyword evidence="9 10" id="KW-0472">Membrane</keyword>